<evidence type="ECO:0000313" key="2">
    <source>
        <dbReference type="Proteomes" id="UP000548978"/>
    </source>
</evidence>
<accession>A0A7W9A120</accession>
<organism evidence="1 2">
    <name type="scientific">Brevundimonas halotolerans</name>
    <dbReference type="NCBI Taxonomy" id="69670"/>
    <lineage>
        <taxon>Bacteria</taxon>
        <taxon>Pseudomonadati</taxon>
        <taxon>Pseudomonadota</taxon>
        <taxon>Alphaproteobacteria</taxon>
        <taxon>Caulobacterales</taxon>
        <taxon>Caulobacteraceae</taxon>
        <taxon>Brevundimonas</taxon>
    </lineage>
</organism>
<protein>
    <submittedName>
        <fullName evidence="1">Uncharacterized protein</fullName>
    </submittedName>
</protein>
<dbReference type="Proteomes" id="UP000548978">
    <property type="component" value="Unassembled WGS sequence"/>
</dbReference>
<evidence type="ECO:0000313" key="1">
    <source>
        <dbReference type="EMBL" id="MBB5659444.1"/>
    </source>
</evidence>
<gene>
    <name evidence="1" type="ORF">FHS65_000162</name>
</gene>
<proteinExistence type="predicted"/>
<keyword evidence="2" id="KW-1185">Reference proteome</keyword>
<dbReference type="AlphaFoldDB" id="A0A7W9A120"/>
<dbReference type="RefSeq" id="WP_123286450.1">
    <property type="nucleotide sequence ID" value="NZ_JACIJB010000001.1"/>
</dbReference>
<dbReference type="OrthoDB" id="6182044at2"/>
<dbReference type="EMBL" id="JACIJB010000001">
    <property type="protein sequence ID" value="MBB5659444.1"/>
    <property type="molecule type" value="Genomic_DNA"/>
</dbReference>
<name>A0A7W9A120_9CAUL</name>
<comment type="caution">
    <text evidence="1">The sequence shown here is derived from an EMBL/GenBank/DDBJ whole genome shotgun (WGS) entry which is preliminary data.</text>
</comment>
<sequence length="135" mass="14331">MNPNEHFQQLLAAAAAEPEPQRLLFVFAGAELPDRATPEQEARFRSGKGGALGPLMCVDKAPRDLPDFKALVSEAEEAGPPWSVVFAASLSGQAGRPPDKARIDLALETMVQAVRDGRIGGFAAYGPDGDFLEIA</sequence>
<reference evidence="1 2" key="1">
    <citation type="submission" date="2020-08" db="EMBL/GenBank/DDBJ databases">
        <title>Genomic Encyclopedia of Type Strains, Phase IV (KMG-IV): sequencing the most valuable type-strain genomes for metagenomic binning, comparative biology and taxonomic classification.</title>
        <authorList>
            <person name="Goeker M."/>
        </authorList>
    </citation>
    <scope>NUCLEOTIDE SEQUENCE [LARGE SCALE GENOMIC DNA]</scope>
    <source>
        <strain evidence="1 2">DSM 24448</strain>
    </source>
</reference>